<dbReference type="Pfam" id="PF00041">
    <property type="entry name" value="fn3"/>
    <property type="match status" value="1"/>
</dbReference>
<dbReference type="Gene3D" id="2.60.40.10">
    <property type="entry name" value="Immunoglobulins"/>
    <property type="match status" value="1"/>
</dbReference>
<dbReference type="AlphaFoldDB" id="A0A183LFX3"/>
<comment type="subcellular location">
    <subcellularLocation>
        <location evidence="1">Membrane</location>
        <topology evidence="1">Single-pass membrane protein</topology>
    </subcellularLocation>
</comment>
<evidence type="ECO:0000256" key="1">
    <source>
        <dbReference type="ARBA" id="ARBA00004167"/>
    </source>
</evidence>
<dbReference type="EMBL" id="UZAI01000705">
    <property type="protein sequence ID" value="VDO55747.1"/>
    <property type="molecule type" value="Genomic_DNA"/>
</dbReference>
<keyword evidence="3" id="KW-0547">Nucleotide-binding</keyword>
<reference evidence="8 9" key="1">
    <citation type="submission" date="2018-11" db="EMBL/GenBank/DDBJ databases">
        <authorList>
            <consortium name="Pathogen Informatics"/>
        </authorList>
    </citation>
    <scope>NUCLEOTIDE SEQUENCE [LARGE SCALE GENOMIC DNA]</scope>
    <source>
        <strain evidence="8 9">Zambia</strain>
    </source>
</reference>
<dbReference type="SUPFAM" id="SSF49265">
    <property type="entry name" value="Fibronectin type III"/>
    <property type="match status" value="1"/>
</dbReference>
<dbReference type="InterPro" id="IPR013783">
    <property type="entry name" value="Ig-like_fold"/>
</dbReference>
<keyword evidence="2" id="KW-0812">Transmembrane</keyword>
<keyword evidence="6" id="KW-0472">Membrane</keyword>
<dbReference type="SMART" id="SM00060">
    <property type="entry name" value="FN3"/>
    <property type="match status" value="1"/>
</dbReference>
<evidence type="ECO:0000256" key="6">
    <source>
        <dbReference type="ARBA" id="ARBA00023136"/>
    </source>
</evidence>
<dbReference type="GO" id="GO:0005005">
    <property type="term" value="F:transmembrane-ephrin receptor activity"/>
    <property type="evidence" value="ECO:0007669"/>
    <property type="project" value="TreeGrafter"/>
</dbReference>
<evidence type="ECO:0000256" key="5">
    <source>
        <dbReference type="ARBA" id="ARBA00022989"/>
    </source>
</evidence>
<accession>A0A183LFX3</accession>
<sequence>MFKSSPGLQPCSLCPLNSIAPHAGFRICHCLSGYFRIAPNLSAEHSCLGPPSAPRNLNAIHINGTSVVLSWDPPIRSGGFHETLYHVQCQGCQIDTVKYQPGNHLNETKVTITGLNPQTRYQFDVYAHNAVSTKTGTMWINVASVMVTTGSAPTYLISNIQTNWLNISTVQIKWDVYQVITSPSLSLSSPSSSSSSTIISSNITNQLDTIKIDKLSTNLISNMKFQLCLFDQTNQNLQINNFTYFTKINQTNKNHSNYGDYKKMNINITYVENNNNNTDQIFNNNNNNHNGNRRRRQQFLFNKGIQQTDHTYGTGLIGHPDAVHYTSQSEIILYNLYAKSGFLIQMSINQLVTQSMIDGEWSSNDLHPREFFPLTKKFAFIQCRPDRCCYLNVLVGFAYRDEAIELYWLEQPFLKILQRQKGRLKSGKTESNKSKVPPEKPFHGIRAQNPNAYCPFSSPILLLSPKFNITANSLELFNNHQMNKIINESNYNQFDPIIPKSTSTLHSIHNQISTHSTSFINDQSFENYTIDKFTNRSLSLLTITSNPSILTIGLFLSVALTTVISIILLITLIVLCIYR</sequence>
<dbReference type="GO" id="GO:0030425">
    <property type="term" value="C:dendrite"/>
    <property type="evidence" value="ECO:0007669"/>
    <property type="project" value="TreeGrafter"/>
</dbReference>
<evidence type="ECO:0000313" key="9">
    <source>
        <dbReference type="Proteomes" id="UP000277204"/>
    </source>
</evidence>
<dbReference type="Proteomes" id="UP000277204">
    <property type="component" value="Unassembled WGS sequence"/>
</dbReference>
<dbReference type="InterPro" id="IPR050449">
    <property type="entry name" value="Ephrin_rcpt_TKs"/>
</dbReference>
<keyword evidence="5" id="KW-1133">Transmembrane helix</keyword>
<dbReference type="InterPro" id="IPR036116">
    <property type="entry name" value="FN3_sf"/>
</dbReference>
<dbReference type="GO" id="GO:0007411">
    <property type="term" value="P:axon guidance"/>
    <property type="evidence" value="ECO:0007669"/>
    <property type="project" value="TreeGrafter"/>
</dbReference>
<dbReference type="PANTHER" id="PTHR46877">
    <property type="entry name" value="EPH RECEPTOR A5"/>
    <property type="match status" value="1"/>
</dbReference>
<evidence type="ECO:0000256" key="7">
    <source>
        <dbReference type="ARBA" id="ARBA00023170"/>
    </source>
</evidence>
<evidence type="ECO:0000313" key="8">
    <source>
        <dbReference type="EMBL" id="VDO55747.1"/>
    </source>
</evidence>
<keyword evidence="9" id="KW-1185">Reference proteome</keyword>
<dbReference type="PANTHER" id="PTHR46877:SF14">
    <property type="entry name" value="RECEPTOR PROTEIN-TYROSINE KINASE"/>
    <property type="match status" value="1"/>
</dbReference>
<proteinExistence type="predicted"/>
<name>A0A183LFX3_9TREM</name>
<evidence type="ECO:0000256" key="2">
    <source>
        <dbReference type="ARBA" id="ARBA00022692"/>
    </source>
</evidence>
<dbReference type="GO" id="GO:0005524">
    <property type="term" value="F:ATP binding"/>
    <property type="evidence" value="ECO:0007669"/>
    <property type="project" value="UniProtKB-KW"/>
</dbReference>
<organism evidence="8 9">
    <name type="scientific">Schistosoma margrebowiei</name>
    <dbReference type="NCBI Taxonomy" id="48269"/>
    <lineage>
        <taxon>Eukaryota</taxon>
        <taxon>Metazoa</taxon>
        <taxon>Spiralia</taxon>
        <taxon>Lophotrochozoa</taxon>
        <taxon>Platyhelminthes</taxon>
        <taxon>Trematoda</taxon>
        <taxon>Digenea</taxon>
        <taxon>Strigeidida</taxon>
        <taxon>Schistosomatoidea</taxon>
        <taxon>Schistosomatidae</taxon>
        <taxon>Schistosoma</taxon>
    </lineage>
</organism>
<gene>
    <name evidence="8" type="ORF">SMRZ_LOCUS2698</name>
</gene>
<dbReference type="CDD" id="cd00063">
    <property type="entry name" value="FN3"/>
    <property type="match status" value="1"/>
</dbReference>
<evidence type="ECO:0000256" key="3">
    <source>
        <dbReference type="ARBA" id="ARBA00022741"/>
    </source>
</evidence>
<dbReference type="InterPro" id="IPR003961">
    <property type="entry name" value="FN3_dom"/>
</dbReference>
<dbReference type="STRING" id="48269.A0A183LFX3"/>
<keyword evidence="7" id="KW-0675">Receptor</keyword>
<keyword evidence="4" id="KW-0067">ATP-binding</keyword>
<protein>
    <submittedName>
        <fullName evidence="8">Uncharacterized protein</fullName>
    </submittedName>
</protein>
<evidence type="ECO:0000256" key="4">
    <source>
        <dbReference type="ARBA" id="ARBA00022840"/>
    </source>
</evidence>
<dbReference type="GO" id="GO:0005886">
    <property type="term" value="C:plasma membrane"/>
    <property type="evidence" value="ECO:0007669"/>
    <property type="project" value="TreeGrafter"/>
</dbReference>
<dbReference type="PROSITE" id="PS50853">
    <property type="entry name" value="FN3"/>
    <property type="match status" value="1"/>
</dbReference>